<feature type="domain" description="VOC" evidence="2">
    <location>
        <begin position="2"/>
        <end position="126"/>
    </location>
</feature>
<evidence type="ECO:0000313" key="3">
    <source>
        <dbReference type="EMBL" id="MCY9693066.1"/>
    </source>
</evidence>
<dbReference type="InterPro" id="IPR051785">
    <property type="entry name" value="MMCE/EMCE_epimerase"/>
</dbReference>
<keyword evidence="4" id="KW-1185">Reference proteome</keyword>
<dbReference type="Proteomes" id="UP001527099">
    <property type="component" value="Unassembled WGS sequence"/>
</dbReference>
<evidence type="ECO:0000259" key="2">
    <source>
        <dbReference type="PROSITE" id="PS51819"/>
    </source>
</evidence>
<comment type="caution">
    <text evidence="3">The sequence shown here is derived from an EMBL/GenBank/DDBJ whole genome shotgun (WGS) entry which is preliminary data.</text>
</comment>
<evidence type="ECO:0000256" key="1">
    <source>
        <dbReference type="ARBA" id="ARBA00022723"/>
    </source>
</evidence>
<dbReference type="PANTHER" id="PTHR43048:SF4">
    <property type="entry name" value="RING-CLEAVING DIOXYGENASE-RELATED"/>
    <property type="match status" value="1"/>
</dbReference>
<organism evidence="3 4">
    <name type="scientific">Paenibacillus alginolyticus</name>
    <dbReference type="NCBI Taxonomy" id="59839"/>
    <lineage>
        <taxon>Bacteria</taxon>
        <taxon>Bacillati</taxon>
        <taxon>Bacillota</taxon>
        <taxon>Bacilli</taxon>
        <taxon>Bacillales</taxon>
        <taxon>Paenibacillaceae</taxon>
        <taxon>Paenibacillus</taxon>
    </lineage>
</organism>
<reference evidence="3 4" key="1">
    <citation type="submission" date="2022-05" db="EMBL/GenBank/DDBJ databases">
        <title>Genome Sequencing of Bee-Associated Microbes.</title>
        <authorList>
            <person name="Dunlap C."/>
        </authorList>
    </citation>
    <scope>NUCLEOTIDE SEQUENCE [LARGE SCALE GENOMIC DNA]</scope>
    <source>
        <strain evidence="3 4">NRRL B-14421</strain>
    </source>
</reference>
<dbReference type="RefSeq" id="WP_029198105.1">
    <property type="nucleotide sequence ID" value="NZ_JAMDMW010000169.1"/>
</dbReference>
<accession>A0ABT4GA57</accession>
<name>A0ABT4GA57_9BACL</name>
<sequence length="131" mass="15184">MNLLQVRILVDDFRKSAAFYRDQLELKADWYEESMEYALFNTGAARIELLSRKAMGEALGEDLGQNGSYVTNFVLNIEVENIDDTYQRLSDKGIKFVKEPFNHPTWNGRLAHFRDADGTLIELYQAKKKED</sequence>
<dbReference type="CDD" id="cd07264">
    <property type="entry name" value="VOC_like"/>
    <property type="match status" value="1"/>
</dbReference>
<dbReference type="PANTHER" id="PTHR43048">
    <property type="entry name" value="METHYLMALONYL-COA EPIMERASE"/>
    <property type="match status" value="1"/>
</dbReference>
<protein>
    <submittedName>
        <fullName evidence="3">VOC family protein</fullName>
    </submittedName>
</protein>
<dbReference type="Gene3D" id="3.10.180.10">
    <property type="entry name" value="2,3-Dihydroxybiphenyl 1,2-Dioxygenase, domain 1"/>
    <property type="match status" value="1"/>
</dbReference>
<dbReference type="InterPro" id="IPR029068">
    <property type="entry name" value="Glyas_Bleomycin-R_OHBP_Dase"/>
</dbReference>
<dbReference type="SUPFAM" id="SSF54593">
    <property type="entry name" value="Glyoxalase/Bleomycin resistance protein/Dihydroxybiphenyl dioxygenase"/>
    <property type="match status" value="1"/>
</dbReference>
<evidence type="ECO:0000313" key="4">
    <source>
        <dbReference type="Proteomes" id="UP001527099"/>
    </source>
</evidence>
<dbReference type="Pfam" id="PF00903">
    <property type="entry name" value="Glyoxalase"/>
    <property type="match status" value="1"/>
</dbReference>
<gene>
    <name evidence="3" type="ORF">M5X19_09180</name>
</gene>
<keyword evidence="1" id="KW-0479">Metal-binding</keyword>
<dbReference type="InterPro" id="IPR037523">
    <property type="entry name" value="VOC_core"/>
</dbReference>
<dbReference type="EMBL" id="JAMDMX010000027">
    <property type="protein sequence ID" value="MCY9693066.1"/>
    <property type="molecule type" value="Genomic_DNA"/>
</dbReference>
<dbReference type="InterPro" id="IPR004360">
    <property type="entry name" value="Glyas_Fos-R_dOase_dom"/>
</dbReference>
<proteinExistence type="predicted"/>
<dbReference type="PROSITE" id="PS51819">
    <property type="entry name" value="VOC"/>
    <property type="match status" value="1"/>
</dbReference>